<dbReference type="Pfam" id="PF00005">
    <property type="entry name" value="ABC_tran"/>
    <property type="match status" value="1"/>
</dbReference>
<dbReference type="PANTHER" id="PTHR19211:SF14">
    <property type="entry name" value="ATP-BINDING CASSETTE SUB-FAMILY F MEMBER 1"/>
    <property type="match status" value="1"/>
</dbReference>
<organism evidence="5 6">
    <name type="scientific">Thiorhodococcus mannitoliphagus</name>
    <dbReference type="NCBI Taxonomy" id="329406"/>
    <lineage>
        <taxon>Bacteria</taxon>
        <taxon>Pseudomonadati</taxon>
        <taxon>Pseudomonadota</taxon>
        <taxon>Gammaproteobacteria</taxon>
        <taxon>Chromatiales</taxon>
        <taxon>Chromatiaceae</taxon>
        <taxon>Thiorhodococcus</taxon>
    </lineage>
</organism>
<evidence type="ECO:0000313" key="5">
    <source>
        <dbReference type="EMBL" id="NEX23073.1"/>
    </source>
</evidence>
<evidence type="ECO:0000256" key="3">
    <source>
        <dbReference type="ARBA" id="ARBA00022840"/>
    </source>
</evidence>
<evidence type="ECO:0000256" key="1">
    <source>
        <dbReference type="ARBA" id="ARBA00022737"/>
    </source>
</evidence>
<evidence type="ECO:0000313" key="6">
    <source>
        <dbReference type="Proteomes" id="UP000471640"/>
    </source>
</evidence>
<evidence type="ECO:0000259" key="4">
    <source>
        <dbReference type="PROSITE" id="PS50893"/>
    </source>
</evidence>
<dbReference type="InterPro" id="IPR003593">
    <property type="entry name" value="AAA+_ATPase"/>
</dbReference>
<dbReference type="GO" id="GO:0005524">
    <property type="term" value="F:ATP binding"/>
    <property type="evidence" value="ECO:0007669"/>
    <property type="project" value="UniProtKB-KW"/>
</dbReference>
<keyword evidence="6" id="KW-1185">Reference proteome</keyword>
<dbReference type="AlphaFoldDB" id="A0A6P1E1G4"/>
<dbReference type="GO" id="GO:0016887">
    <property type="term" value="F:ATP hydrolysis activity"/>
    <property type="evidence" value="ECO:0007669"/>
    <property type="project" value="InterPro"/>
</dbReference>
<proteinExistence type="predicted"/>
<reference evidence="5 6" key="2">
    <citation type="submission" date="2020-02" db="EMBL/GenBank/DDBJ databases">
        <title>Genome sequences of Thiorhodococcus mannitoliphagus and Thiorhodococcus minor, purple sulfur photosynthetic bacteria in the gammaproteobacterial family, Chromatiaceae.</title>
        <authorList>
            <person name="Aviles F.A."/>
            <person name="Meyer T.E."/>
            <person name="Kyndt J.A."/>
        </authorList>
    </citation>
    <scope>NUCLEOTIDE SEQUENCE [LARGE SCALE GENOMIC DNA]</scope>
    <source>
        <strain evidence="5 6">DSM 18266</strain>
    </source>
</reference>
<reference evidence="6" key="1">
    <citation type="journal article" date="2020" name="Microbiol. Resour. Announc.">
        <title>Draft Genome Sequences of Thiorhodococcus mannitoliphagus and Thiorhodococcus minor, Purple Sulfur Photosynthetic Bacteria in the Gammaproteobacterial Family Chromatiaceae.</title>
        <authorList>
            <person name="Aviles F.A."/>
            <person name="Meyer T.E."/>
            <person name="Kyndt J.A."/>
        </authorList>
    </citation>
    <scope>NUCLEOTIDE SEQUENCE [LARGE SCALE GENOMIC DNA]</scope>
    <source>
        <strain evidence="6">DSM 18266</strain>
    </source>
</reference>
<gene>
    <name evidence="5" type="ORF">G3480_22705</name>
</gene>
<dbReference type="EMBL" id="JAAIJR010000154">
    <property type="protein sequence ID" value="NEX23073.1"/>
    <property type="molecule type" value="Genomic_DNA"/>
</dbReference>
<dbReference type="SMART" id="SM00382">
    <property type="entry name" value="AAA"/>
    <property type="match status" value="1"/>
</dbReference>
<keyword evidence="3 5" id="KW-0067">ATP-binding</keyword>
<dbReference type="PROSITE" id="PS50893">
    <property type="entry name" value="ABC_TRANSPORTER_2"/>
    <property type="match status" value="1"/>
</dbReference>
<sequence>MSGVDGGVLLRLDGLTAGYRQPVVGPLSLALRRGERLGVWGPNGTGKSTLLKAIGHAAQVFAGRVERAPGLRVAYLDQQPVRLPAMPITGRELLRAAGATTRGAPEALEAILRRRIDRLSGGQYQLLWIWSALATDADLVLLDEPTNNLDPGRRDRLIEILTTRHSDQALILVSHDRDFLQRTCSHLLDLENGEVKHA</sequence>
<comment type="caution">
    <text evidence="5">The sequence shown here is derived from an EMBL/GenBank/DDBJ whole genome shotgun (WGS) entry which is preliminary data.</text>
</comment>
<dbReference type="InterPro" id="IPR003439">
    <property type="entry name" value="ABC_transporter-like_ATP-bd"/>
</dbReference>
<evidence type="ECO:0000256" key="2">
    <source>
        <dbReference type="ARBA" id="ARBA00022741"/>
    </source>
</evidence>
<feature type="domain" description="ABC transporter" evidence="4">
    <location>
        <begin position="9"/>
        <end position="198"/>
    </location>
</feature>
<keyword evidence="2" id="KW-0547">Nucleotide-binding</keyword>
<dbReference type="Gene3D" id="3.40.50.300">
    <property type="entry name" value="P-loop containing nucleotide triphosphate hydrolases"/>
    <property type="match status" value="1"/>
</dbReference>
<dbReference type="PANTHER" id="PTHR19211">
    <property type="entry name" value="ATP-BINDING TRANSPORT PROTEIN-RELATED"/>
    <property type="match status" value="1"/>
</dbReference>
<dbReference type="SUPFAM" id="SSF52540">
    <property type="entry name" value="P-loop containing nucleoside triphosphate hydrolases"/>
    <property type="match status" value="1"/>
</dbReference>
<protein>
    <submittedName>
        <fullName evidence="5">ABC transporter ATP-binding protein</fullName>
    </submittedName>
</protein>
<accession>A0A6P1E1G4</accession>
<dbReference type="InterPro" id="IPR027417">
    <property type="entry name" value="P-loop_NTPase"/>
</dbReference>
<dbReference type="Proteomes" id="UP000471640">
    <property type="component" value="Unassembled WGS sequence"/>
</dbReference>
<dbReference type="RefSeq" id="WP_164656359.1">
    <property type="nucleotide sequence ID" value="NZ_JAAIJR010000154.1"/>
</dbReference>
<name>A0A6P1E1G4_9GAMM</name>
<dbReference type="InterPro" id="IPR050611">
    <property type="entry name" value="ABCF"/>
</dbReference>
<keyword evidence="1" id="KW-0677">Repeat</keyword>